<keyword evidence="2 4" id="KW-0418">Kinase</keyword>
<dbReference type="GO" id="GO:0006096">
    <property type="term" value="P:glycolytic process"/>
    <property type="evidence" value="ECO:0007669"/>
    <property type="project" value="InterPro"/>
</dbReference>
<dbReference type="GO" id="GO:0005524">
    <property type="term" value="F:ATP binding"/>
    <property type="evidence" value="ECO:0007669"/>
    <property type="project" value="InterPro"/>
</dbReference>
<dbReference type="OrthoDB" id="9800595at2"/>
<dbReference type="Pfam" id="PF02685">
    <property type="entry name" value="Glucokinase"/>
    <property type="match status" value="1"/>
</dbReference>
<evidence type="ECO:0000256" key="1">
    <source>
        <dbReference type="ARBA" id="ARBA00022679"/>
    </source>
</evidence>
<dbReference type="Proteomes" id="UP000184932">
    <property type="component" value="Unassembled WGS sequence"/>
</dbReference>
<dbReference type="CDD" id="cd24008">
    <property type="entry name" value="ASKHA_NBD_GLK"/>
    <property type="match status" value="1"/>
</dbReference>
<keyword evidence="1" id="KW-0808">Transferase</keyword>
<sequence>MTHTALIADIGGTNTRLALARGPELDFASIQRFRNAEFPDFEAVVQAYLPQVGAPEIGGACVAAAGPVVDGVAELTNIDWTLDIATIARAAGCAGVALLNDLQAPGHAIGHIDPSGLVPIIAAPEPPVAGATALVVNVGTGFNAVPVHVTPGGRFVPPSESGHVNLPIRTEADLRLSHYVDDSHGFPAVEEVLSGRGLENVYRWHCAETGAAPELRGSEIIAAAEAARSPQAVAAVQTFLRFLGTVSGNLALEHLPFGGVYLVGGVAVGLAQMLKVGAFAEGFRDKGRFGAFMADFPVTLVRDDRAPLIGCAWHLHERLGA</sequence>
<comment type="similarity">
    <text evidence="3">Belongs to the bacterial glucokinase family.</text>
</comment>
<dbReference type="EMBL" id="FSRL01000001">
    <property type="protein sequence ID" value="SIN89665.1"/>
    <property type="molecule type" value="Genomic_DNA"/>
</dbReference>
<dbReference type="PANTHER" id="PTHR47690:SF1">
    <property type="entry name" value="GLUCOKINASE"/>
    <property type="match status" value="1"/>
</dbReference>
<organism evidence="4 5">
    <name type="scientific">Vannielia litorea</name>
    <dbReference type="NCBI Taxonomy" id="1217970"/>
    <lineage>
        <taxon>Bacteria</taxon>
        <taxon>Pseudomonadati</taxon>
        <taxon>Pseudomonadota</taxon>
        <taxon>Alphaproteobacteria</taxon>
        <taxon>Rhodobacterales</taxon>
        <taxon>Paracoccaceae</taxon>
        <taxon>Vannielia</taxon>
    </lineage>
</organism>
<dbReference type="STRING" id="1217970.SAMN05444002_1327"/>
<accession>A0A1N6F320</accession>
<protein>
    <submittedName>
        <fullName evidence="4">Glucokinase</fullName>
    </submittedName>
</protein>
<gene>
    <name evidence="4" type="ORF">SAMN05444002_1327</name>
</gene>
<dbReference type="InterPro" id="IPR043129">
    <property type="entry name" value="ATPase_NBD"/>
</dbReference>
<dbReference type="RefSeq" id="WP_074255413.1">
    <property type="nucleotide sequence ID" value="NZ_FSRL01000001.1"/>
</dbReference>
<dbReference type="GO" id="GO:0005829">
    <property type="term" value="C:cytosol"/>
    <property type="evidence" value="ECO:0007669"/>
    <property type="project" value="TreeGrafter"/>
</dbReference>
<dbReference type="GO" id="GO:0005536">
    <property type="term" value="F:D-glucose binding"/>
    <property type="evidence" value="ECO:0007669"/>
    <property type="project" value="InterPro"/>
</dbReference>
<reference evidence="5" key="1">
    <citation type="submission" date="2016-11" db="EMBL/GenBank/DDBJ databases">
        <authorList>
            <person name="Varghese N."/>
            <person name="Submissions S."/>
        </authorList>
    </citation>
    <scope>NUCLEOTIDE SEQUENCE [LARGE SCALE GENOMIC DNA]</scope>
    <source>
        <strain evidence="5">DSM 29440</strain>
    </source>
</reference>
<dbReference type="Gene3D" id="3.30.420.40">
    <property type="match status" value="1"/>
</dbReference>
<keyword evidence="5" id="KW-1185">Reference proteome</keyword>
<dbReference type="InterPro" id="IPR050201">
    <property type="entry name" value="Bacterial_glucokinase"/>
</dbReference>
<name>A0A1N6F320_9RHOB</name>
<dbReference type="GO" id="GO:0004340">
    <property type="term" value="F:glucokinase activity"/>
    <property type="evidence" value="ECO:0007669"/>
    <property type="project" value="InterPro"/>
</dbReference>
<evidence type="ECO:0000313" key="4">
    <source>
        <dbReference type="EMBL" id="SIN89665.1"/>
    </source>
</evidence>
<dbReference type="SUPFAM" id="SSF53067">
    <property type="entry name" value="Actin-like ATPase domain"/>
    <property type="match status" value="1"/>
</dbReference>
<dbReference type="AlphaFoldDB" id="A0A1N6F320"/>
<dbReference type="InterPro" id="IPR003836">
    <property type="entry name" value="Glucokinase"/>
</dbReference>
<evidence type="ECO:0000256" key="3">
    <source>
        <dbReference type="RuleBase" id="RU004046"/>
    </source>
</evidence>
<dbReference type="Gene3D" id="3.40.367.20">
    <property type="match status" value="1"/>
</dbReference>
<proteinExistence type="inferred from homology"/>
<evidence type="ECO:0000313" key="5">
    <source>
        <dbReference type="Proteomes" id="UP000184932"/>
    </source>
</evidence>
<dbReference type="PANTHER" id="PTHR47690">
    <property type="entry name" value="GLUCOKINASE"/>
    <property type="match status" value="1"/>
</dbReference>
<evidence type="ECO:0000256" key="2">
    <source>
        <dbReference type="ARBA" id="ARBA00022777"/>
    </source>
</evidence>